<evidence type="ECO:0000259" key="2">
    <source>
        <dbReference type="Pfam" id="PF14775"/>
    </source>
</evidence>
<name>A0ABN9MJ30_9NEOB</name>
<comment type="caution">
    <text evidence="3">The sequence shown here is derived from an EMBL/GenBank/DDBJ whole genome shotgun (WGS) entry which is preliminary data.</text>
</comment>
<dbReference type="Pfam" id="PF14775">
    <property type="entry name" value="NYD-SP28_assoc"/>
    <property type="match status" value="1"/>
</dbReference>
<dbReference type="InterPro" id="IPR029440">
    <property type="entry name" value="DRC1_C"/>
</dbReference>
<dbReference type="InterPro" id="IPR039750">
    <property type="entry name" value="DRC1/DRC2"/>
</dbReference>
<feature type="domain" description="Dynein regulatory complex protein 1 C-terminal" evidence="2">
    <location>
        <begin position="183"/>
        <end position="241"/>
    </location>
</feature>
<protein>
    <recommendedName>
        <fullName evidence="2">Dynein regulatory complex protein 1 C-terminal domain-containing protein</fullName>
    </recommendedName>
</protein>
<evidence type="ECO:0000256" key="1">
    <source>
        <dbReference type="SAM" id="MobiDB-lite"/>
    </source>
</evidence>
<gene>
    <name evidence="3" type="ORF">RIMI_LOCUS21679709</name>
</gene>
<dbReference type="PANTHER" id="PTHR21625">
    <property type="entry name" value="NYD-SP28 PROTEIN"/>
    <property type="match status" value="1"/>
</dbReference>
<sequence length="264" mass="30364">MEDMMQQYQAVYLRMQIWEGCDEPVLSSDQEGSDPSSSPFSRRTVKQILEVLCDESGFLIEDKLVQLLAPLEKDECSLIRLDSIFGALQIEVEDDVYKLVDFFLKYKQRQERPPQVREAIASGEEEGPQESDQTHLHAPDLIHPNDVLRALKAFTMAAHQRREKPHQRSAGISERDSSEDTVYWSTAAQVIPQSRLKVWDALEAAMEKYYDVLTNRSELITETSSLRQQNTELRMLLHQYLNSKINSELEIAPTQTILVDIDHV</sequence>
<evidence type="ECO:0000313" key="3">
    <source>
        <dbReference type="EMBL" id="CAJ0966795.1"/>
    </source>
</evidence>
<accession>A0ABN9MJ30</accession>
<keyword evidence="4" id="KW-1185">Reference proteome</keyword>
<proteinExistence type="predicted"/>
<dbReference type="PANTHER" id="PTHR21625:SF1">
    <property type="entry name" value="DYNEIN REGULATORY COMPLEX PROTEIN 1"/>
    <property type="match status" value="1"/>
</dbReference>
<reference evidence="3" key="1">
    <citation type="submission" date="2023-07" db="EMBL/GenBank/DDBJ databases">
        <authorList>
            <person name="Stuckert A."/>
        </authorList>
    </citation>
    <scope>NUCLEOTIDE SEQUENCE</scope>
</reference>
<dbReference type="EMBL" id="CAUEEQ010077261">
    <property type="protein sequence ID" value="CAJ0966795.1"/>
    <property type="molecule type" value="Genomic_DNA"/>
</dbReference>
<dbReference type="Proteomes" id="UP001176940">
    <property type="component" value="Unassembled WGS sequence"/>
</dbReference>
<evidence type="ECO:0000313" key="4">
    <source>
        <dbReference type="Proteomes" id="UP001176940"/>
    </source>
</evidence>
<feature type="region of interest" description="Disordered" evidence="1">
    <location>
        <begin position="114"/>
        <end position="137"/>
    </location>
</feature>
<organism evidence="3 4">
    <name type="scientific">Ranitomeya imitator</name>
    <name type="common">mimic poison frog</name>
    <dbReference type="NCBI Taxonomy" id="111125"/>
    <lineage>
        <taxon>Eukaryota</taxon>
        <taxon>Metazoa</taxon>
        <taxon>Chordata</taxon>
        <taxon>Craniata</taxon>
        <taxon>Vertebrata</taxon>
        <taxon>Euteleostomi</taxon>
        <taxon>Amphibia</taxon>
        <taxon>Batrachia</taxon>
        <taxon>Anura</taxon>
        <taxon>Neobatrachia</taxon>
        <taxon>Hyloidea</taxon>
        <taxon>Dendrobatidae</taxon>
        <taxon>Dendrobatinae</taxon>
        <taxon>Ranitomeya</taxon>
    </lineage>
</organism>